<proteinExistence type="predicted"/>
<dbReference type="PANTHER" id="PTHR32075:SF6">
    <property type="entry name" value="ISWI CHROMATIN-REMODELING COMPLEX SUBUNIT YPL216W-RELATED"/>
    <property type="match status" value="1"/>
</dbReference>
<gene>
    <name evidence="8" type="ORF">B0I36DRAFT_21938</name>
</gene>
<evidence type="ECO:0000256" key="1">
    <source>
        <dbReference type="ARBA" id="ARBA00004123"/>
    </source>
</evidence>
<feature type="region of interest" description="Disordered" evidence="5">
    <location>
        <begin position="279"/>
        <end position="355"/>
    </location>
</feature>
<feature type="compositionally biased region" description="Basic residues" evidence="5">
    <location>
        <begin position="283"/>
        <end position="293"/>
    </location>
</feature>
<dbReference type="InterPro" id="IPR028941">
    <property type="entry name" value="WHIM2_dom"/>
</dbReference>
<dbReference type="EMBL" id="JAGTJQ010000001">
    <property type="protein sequence ID" value="KAH7041322.1"/>
    <property type="molecule type" value="Genomic_DNA"/>
</dbReference>
<name>A0A9P9BX03_9PEZI</name>
<dbReference type="Pfam" id="PF15612">
    <property type="entry name" value="WHIM1"/>
    <property type="match status" value="1"/>
</dbReference>
<dbReference type="Pfam" id="PF10537">
    <property type="entry name" value="WAC_Acf1_DNA_bd"/>
    <property type="match status" value="1"/>
</dbReference>
<dbReference type="PROSITE" id="PS51136">
    <property type="entry name" value="WAC"/>
    <property type="match status" value="1"/>
</dbReference>
<dbReference type="InterPro" id="IPR018501">
    <property type="entry name" value="DDT_dom"/>
</dbReference>
<evidence type="ECO:0000256" key="3">
    <source>
        <dbReference type="ARBA" id="ARBA00023242"/>
    </source>
</evidence>
<dbReference type="PANTHER" id="PTHR32075">
    <property type="entry name" value="ISWI CHROMATIN-REMODELING COMPLEX SUBUNIT YPL216W-RELATED"/>
    <property type="match status" value="1"/>
</dbReference>
<dbReference type="GO" id="GO:0005634">
    <property type="term" value="C:nucleus"/>
    <property type="evidence" value="ECO:0007669"/>
    <property type="project" value="UniProtKB-SubCell"/>
</dbReference>
<feature type="compositionally biased region" description="Basic and acidic residues" evidence="5">
    <location>
        <begin position="960"/>
        <end position="971"/>
    </location>
</feature>
<evidence type="ECO:0000313" key="9">
    <source>
        <dbReference type="Proteomes" id="UP000756346"/>
    </source>
</evidence>
<feature type="domain" description="DDT" evidence="6">
    <location>
        <begin position="399"/>
        <end position="462"/>
    </location>
</feature>
<evidence type="ECO:0000259" key="6">
    <source>
        <dbReference type="PROSITE" id="PS50827"/>
    </source>
</evidence>
<comment type="caution">
    <text evidence="8">The sequence shown here is derived from an EMBL/GenBank/DDBJ whole genome shotgun (WGS) entry which is preliminary data.</text>
</comment>
<dbReference type="InterPro" id="IPR013136">
    <property type="entry name" value="WSTF_Acf1_Cbp146"/>
</dbReference>
<feature type="region of interest" description="Disordered" evidence="5">
    <location>
        <begin position="957"/>
        <end position="1072"/>
    </location>
</feature>
<feature type="compositionally biased region" description="Acidic residues" evidence="5">
    <location>
        <begin position="471"/>
        <end position="493"/>
    </location>
</feature>
<dbReference type="Proteomes" id="UP000756346">
    <property type="component" value="Unassembled WGS sequence"/>
</dbReference>
<organism evidence="8 9">
    <name type="scientific">Microdochium trichocladiopsis</name>
    <dbReference type="NCBI Taxonomy" id="1682393"/>
    <lineage>
        <taxon>Eukaryota</taxon>
        <taxon>Fungi</taxon>
        <taxon>Dikarya</taxon>
        <taxon>Ascomycota</taxon>
        <taxon>Pezizomycotina</taxon>
        <taxon>Sordariomycetes</taxon>
        <taxon>Xylariomycetidae</taxon>
        <taxon>Xylariales</taxon>
        <taxon>Microdochiaceae</taxon>
        <taxon>Microdochium</taxon>
    </lineage>
</organism>
<evidence type="ECO:0000256" key="2">
    <source>
        <dbReference type="ARBA" id="ARBA00023054"/>
    </source>
</evidence>
<feature type="compositionally biased region" description="Pro residues" evidence="5">
    <location>
        <begin position="335"/>
        <end position="355"/>
    </location>
</feature>
<sequence>MVLFKRKPVRFLQPPQVEDEEQDVWHIPQTGEIFVNYEDYLHRMDFYNQPRFICEITGHSGQSFFDALKSELTGAQEVDQAFPEALKGPVLRRVQFQTISRIDALVDTIYDEFRHDYYPGEAVTIELVSGKRCTGIVRDKSRMGSKVLPDGTITQPYSRYFTSIDGKPGEEAVVDDLHIYRERKVFTKQVLRSFIKKTVTREAWTGAPWLVKHDVAAKYHIDTRVPPHLRYDNKLLERKQHQLQKKGMQPANGQINGMHDVSAVGGPFHNFGPARLPELKPAPKSHKAGKAHQHYQAPAGPHVIGGPSLLNDDDQSPVPTGSNPFQFPGSFRQNIPPPVPTPVYRQPTPPPPPPLPKYPIEDLQLEPRDDYVRPALKFLCSDPPEGVVDNGERNDKILMKSMGPLLETWDTLNVYCEIFKLDSFTFDDFVQGMEIAKPETPCQLFDEIHCAVLKQLVTAEKDGAELQVDLPELEDEEDDEDDEEEEEEVEPSPEPEPKPKPAARATRSSLAKQEAERLQAEIAASFEKEETPEPTIKHRAVDALAEFDWVEQLSKRNFQDGGWELIMVGLLYQLSKDDRHAEACEHLLEQLVPADVDPTQETVRQHYGELNLNDRVSALQMICMLTSGTKAMRNYMEECAETMTGYRKERIEWQRNKKQAMEELKALNEEHKALLPDNLPPSPPAEEEESKTNGDVSMADADTTLDEPSEEGDSDDASAARRKRRRGGDRAAERQRKREELERKREAELAAKVPKQSKQFLKVLKDIQKKEEFIKKCEEEVAVLENDLREADCGRTRVLGKDRFWNRYYWFERNGMPYAGLPNSSTAHAGYASGCIWVQGPDDMEREGYIDLLPEYQAEYKAKFKMTVPQRKKMEEGRTSVYNAWQWGYFSEPDEVDSLLNWLDPRGYNELKLRKEILAFKDKIVDGMKNRLKYLGIEKQREEAAAAAAAAEAEAQAAKKAQEEEEQRKAEAAAAAAAARQKEEEATATRSSRRMATRGKNQNQPAVQVSAPAASSTSSAKAEQSSSKKKEEPETFRCQDWTNTMAIDELGHIHSEPPAVKPSRKAARKSKG</sequence>
<evidence type="ECO:0000313" key="8">
    <source>
        <dbReference type="EMBL" id="KAH7041322.1"/>
    </source>
</evidence>
<keyword evidence="9" id="KW-1185">Reference proteome</keyword>
<protein>
    <recommendedName>
        <fullName evidence="10">Imitation switch two complex protein 1</fullName>
    </recommendedName>
</protein>
<evidence type="ECO:0000256" key="5">
    <source>
        <dbReference type="SAM" id="MobiDB-lite"/>
    </source>
</evidence>
<evidence type="ECO:0000259" key="7">
    <source>
        <dbReference type="PROSITE" id="PS51136"/>
    </source>
</evidence>
<dbReference type="GeneID" id="70178559"/>
<feature type="compositionally biased region" description="Basic and acidic residues" evidence="5">
    <location>
        <begin position="728"/>
        <end position="746"/>
    </location>
</feature>
<accession>A0A9P9BX03</accession>
<dbReference type="InterPro" id="IPR028942">
    <property type="entry name" value="WHIM1_dom"/>
</dbReference>
<evidence type="ECO:0000256" key="4">
    <source>
        <dbReference type="PROSITE-ProRule" id="PRU00475"/>
    </source>
</evidence>
<dbReference type="GO" id="GO:0031509">
    <property type="term" value="P:subtelomeric heterochromatin formation"/>
    <property type="evidence" value="ECO:0007669"/>
    <property type="project" value="TreeGrafter"/>
</dbReference>
<dbReference type="GO" id="GO:0000785">
    <property type="term" value="C:chromatin"/>
    <property type="evidence" value="ECO:0007669"/>
    <property type="project" value="UniProtKB-ARBA"/>
</dbReference>
<evidence type="ECO:0008006" key="10">
    <source>
        <dbReference type="Google" id="ProtNLM"/>
    </source>
</evidence>
<feature type="region of interest" description="Disordered" evidence="5">
    <location>
        <begin position="464"/>
        <end position="514"/>
    </location>
</feature>
<feature type="domain" description="WAC" evidence="7">
    <location>
        <begin position="22"/>
        <end position="131"/>
    </location>
</feature>
<keyword evidence="2" id="KW-0175">Coiled coil</keyword>
<feature type="region of interest" description="Disordered" evidence="5">
    <location>
        <begin position="673"/>
        <end position="746"/>
    </location>
</feature>
<feature type="compositionally biased region" description="Low complexity" evidence="5">
    <location>
        <begin position="1006"/>
        <end position="1025"/>
    </location>
</feature>
<dbReference type="AlphaFoldDB" id="A0A9P9BX03"/>
<feature type="compositionally biased region" description="Basic and acidic residues" evidence="5">
    <location>
        <begin position="1026"/>
        <end position="1037"/>
    </location>
</feature>
<dbReference type="GO" id="GO:0000781">
    <property type="term" value="C:chromosome, telomeric region"/>
    <property type="evidence" value="ECO:0007669"/>
    <property type="project" value="GOC"/>
</dbReference>
<keyword evidence="3 4" id="KW-0539">Nucleus</keyword>
<feature type="compositionally biased region" description="Acidic residues" evidence="5">
    <location>
        <begin position="703"/>
        <end position="716"/>
    </location>
</feature>
<reference evidence="8" key="1">
    <citation type="journal article" date="2021" name="Nat. Commun.">
        <title>Genetic determinants of endophytism in the Arabidopsis root mycobiome.</title>
        <authorList>
            <person name="Mesny F."/>
            <person name="Miyauchi S."/>
            <person name="Thiergart T."/>
            <person name="Pickel B."/>
            <person name="Atanasova L."/>
            <person name="Karlsson M."/>
            <person name="Huettel B."/>
            <person name="Barry K.W."/>
            <person name="Haridas S."/>
            <person name="Chen C."/>
            <person name="Bauer D."/>
            <person name="Andreopoulos W."/>
            <person name="Pangilinan J."/>
            <person name="LaButti K."/>
            <person name="Riley R."/>
            <person name="Lipzen A."/>
            <person name="Clum A."/>
            <person name="Drula E."/>
            <person name="Henrissat B."/>
            <person name="Kohler A."/>
            <person name="Grigoriev I.V."/>
            <person name="Martin F.M."/>
            <person name="Hacquard S."/>
        </authorList>
    </citation>
    <scope>NUCLEOTIDE SEQUENCE</scope>
    <source>
        <strain evidence="8">MPI-CAGE-CH-0230</strain>
    </source>
</reference>
<dbReference type="OrthoDB" id="332390at2759"/>
<dbReference type="Pfam" id="PF02791">
    <property type="entry name" value="DDT"/>
    <property type="match status" value="1"/>
</dbReference>
<dbReference type="PROSITE" id="PS50827">
    <property type="entry name" value="DDT"/>
    <property type="match status" value="1"/>
</dbReference>
<feature type="compositionally biased region" description="Basic residues" evidence="5">
    <location>
        <begin position="1062"/>
        <end position="1072"/>
    </location>
</feature>
<comment type="subcellular location">
    <subcellularLocation>
        <location evidence="1 4">Nucleus</location>
    </subcellularLocation>
</comment>
<dbReference type="Pfam" id="PF15613">
    <property type="entry name" value="WSD"/>
    <property type="match status" value="1"/>
</dbReference>
<dbReference type="RefSeq" id="XP_046019377.1">
    <property type="nucleotide sequence ID" value="XM_046149013.1"/>
</dbReference>